<dbReference type="AlphaFoldDB" id="A0A0C3Q775"/>
<evidence type="ECO:0000259" key="2">
    <source>
        <dbReference type="PROSITE" id="PS50181"/>
    </source>
</evidence>
<feature type="compositionally biased region" description="Polar residues" evidence="1">
    <location>
        <begin position="55"/>
        <end position="75"/>
    </location>
</feature>
<proteinExistence type="predicted"/>
<dbReference type="PROSITE" id="PS50181">
    <property type="entry name" value="FBOX"/>
    <property type="match status" value="1"/>
</dbReference>
<keyword evidence="4" id="KW-1185">Reference proteome</keyword>
<dbReference type="InterPro" id="IPR001810">
    <property type="entry name" value="F-box_dom"/>
</dbReference>
<reference evidence="3 4" key="1">
    <citation type="submission" date="2014-04" db="EMBL/GenBank/DDBJ databases">
        <authorList>
            <consortium name="DOE Joint Genome Institute"/>
            <person name="Kuo A."/>
            <person name="Girlanda M."/>
            <person name="Perotto S."/>
            <person name="Kohler A."/>
            <person name="Nagy L.G."/>
            <person name="Floudas D."/>
            <person name="Copeland A."/>
            <person name="Barry K.W."/>
            <person name="Cichocki N."/>
            <person name="Veneault-Fourrey C."/>
            <person name="LaButti K."/>
            <person name="Lindquist E.A."/>
            <person name="Lipzen A."/>
            <person name="Lundell T."/>
            <person name="Morin E."/>
            <person name="Murat C."/>
            <person name="Sun H."/>
            <person name="Tunlid A."/>
            <person name="Henrissat B."/>
            <person name="Grigoriev I.V."/>
            <person name="Hibbett D.S."/>
            <person name="Martin F."/>
            <person name="Nordberg H.P."/>
            <person name="Cantor M.N."/>
            <person name="Hua S.X."/>
        </authorList>
    </citation>
    <scope>NUCLEOTIDE SEQUENCE [LARGE SCALE GENOMIC DNA]</scope>
    <source>
        <strain evidence="3 4">MUT 4182</strain>
    </source>
</reference>
<evidence type="ECO:0000256" key="1">
    <source>
        <dbReference type="SAM" id="MobiDB-lite"/>
    </source>
</evidence>
<feature type="compositionally biased region" description="Polar residues" evidence="1">
    <location>
        <begin position="1"/>
        <end position="34"/>
    </location>
</feature>
<dbReference type="EMBL" id="KN823043">
    <property type="protein sequence ID" value="KIO25390.1"/>
    <property type="molecule type" value="Genomic_DNA"/>
</dbReference>
<name>A0A0C3Q775_9AGAM</name>
<gene>
    <name evidence="3" type="ORF">M407DRAFT_210646</name>
</gene>
<evidence type="ECO:0000313" key="4">
    <source>
        <dbReference type="Proteomes" id="UP000054248"/>
    </source>
</evidence>
<accession>A0A0C3Q775</accession>
<feature type="region of interest" description="Disordered" evidence="1">
    <location>
        <begin position="1"/>
        <end position="97"/>
    </location>
</feature>
<protein>
    <recommendedName>
        <fullName evidence="2">F-box domain-containing protein</fullName>
    </recommendedName>
</protein>
<evidence type="ECO:0000313" key="3">
    <source>
        <dbReference type="EMBL" id="KIO25390.1"/>
    </source>
</evidence>
<dbReference type="HOGENOM" id="CLU_385513_0_0_1"/>
<feature type="domain" description="F-box" evidence="2">
    <location>
        <begin position="95"/>
        <end position="144"/>
    </location>
</feature>
<dbReference type="OrthoDB" id="2322499at2759"/>
<organism evidence="3 4">
    <name type="scientific">Tulasnella calospora MUT 4182</name>
    <dbReference type="NCBI Taxonomy" id="1051891"/>
    <lineage>
        <taxon>Eukaryota</taxon>
        <taxon>Fungi</taxon>
        <taxon>Dikarya</taxon>
        <taxon>Basidiomycota</taxon>
        <taxon>Agaricomycotina</taxon>
        <taxon>Agaricomycetes</taxon>
        <taxon>Cantharellales</taxon>
        <taxon>Tulasnellaceae</taxon>
        <taxon>Tulasnella</taxon>
    </lineage>
</organism>
<sequence length="717" mass="80995">MAGSVSQHNLNTDDISTTNSATALGSYISPSPDLTDQLGARGGAHPPRHGKDSQSHIGQGSSNQSVQRDALSISSPPAKERKTRDTDQAQSSTSTSPFNKLPVEMTVNIFEYLQGDTLLALWRTSLDIYQVFYHPHGLKLWNEVRRASGLALAVASERPTRDELLVMFYVLDDFCEVRSISLYRFNHIELKVLKHQALQFWRRFTPVAVGYPALRPMLGTEVGTNLITRSKFIETHGERFNLKRAAFEAIGWYNPIDMPGLDLNPMATNFINAATEDRGHFVASRRLASFAVQTVERLEQKQPKKSQRTIDKEAKDLIWSAQNALKYLLDPIQERLENGDLELDYLRTKREQRLLEMKFLKIHRHDIPSTTDSEWRSLACKGAELTAREWHTIKGPLARLVQAEQTRRFLVMLEDHPPPTPASLEVPTYSNLESVACVMVGICANADLDTIAAIEKSSKLVRHVLKSRAADPTWRAIKTALGLNICFDHWPERAFLAYAVRRRCSYCSQEGLNIPSASLILCGDCFESSVIEIKKTFNDLPQNVVKSIAYIQSGPFRSSGWINVSKKTKKLYQSTYITSLTRWMRGLPPALKTSAAEGLIVKHVASYTDSFTKIAKICETWQKTRDPRNVRLIDRRGQAILRQAARDQHVLGIPGHVFQSEEWKKAAEKAYPLSGKEYDFDSKTELFIIEWNGMKGSVLEMLRRDQILGGVRVANIR</sequence>
<reference evidence="4" key="2">
    <citation type="submission" date="2015-01" db="EMBL/GenBank/DDBJ databases">
        <title>Evolutionary Origins and Diversification of the Mycorrhizal Mutualists.</title>
        <authorList>
            <consortium name="DOE Joint Genome Institute"/>
            <consortium name="Mycorrhizal Genomics Consortium"/>
            <person name="Kohler A."/>
            <person name="Kuo A."/>
            <person name="Nagy L.G."/>
            <person name="Floudas D."/>
            <person name="Copeland A."/>
            <person name="Barry K.W."/>
            <person name="Cichocki N."/>
            <person name="Veneault-Fourrey C."/>
            <person name="LaButti K."/>
            <person name="Lindquist E.A."/>
            <person name="Lipzen A."/>
            <person name="Lundell T."/>
            <person name="Morin E."/>
            <person name="Murat C."/>
            <person name="Riley R."/>
            <person name="Ohm R."/>
            <person name="Sun H."/>
            <person name="Tunlid A."/>
            <person name="Henrissat B."/>
            <person name="Grigoriev I.V."/>
            <person name="Hibbett D.S."/>
            <person name="Martin F."/>
        </authorList>
    </citation>
    <scope>NUCLEOTIDE SEQUENCE [LARGE SCALE GENOMIC DNA]</scope>
    <source>
        <strain evidence="4">MUT 4182</strain>
    </source>
</reference>
<dbReference type="Proteomes" id="UP000054248">
    <property type="component" value="Unassembled WGS sequence"/>
</dbReference>
<feature type="compositionally biased region" description="Basic and acidic residues" evidence="1">
    <location>
        <begin position="78"/>
        <end position="87"/>
    </location>
</feature>